<dbReference type="EMBL" id="FNAC01000052">
    <property type="protein sequence ID" value="SDD74159.1"/>
    <property type="molecule type" value="Genomic_DNA"/>
</dbReference>
<evidence type="ECO:0000313" key="1">
    <source>
        <dbReference type="EMBL" id="SDD74159.1"/>
    </source>
</evidence>
<gene>
    <name evidence="1" type="ORF">SAMN04488104_105222</name>
</gene>
<dbReference type="Proteomes" id="UP000199060">
    <property type="component" value="Unassembled WGS sequence"/>
</dbReference>
<accession>A0A1G6X7P9</accession>
<reference evidence="2" key="1">
    <citation type="submission" date="2016-10" db="EMBL/GenBank/DDBJ databases">
        <authorList>
            <person name="Varghese N."/>
            <person name="Submissions S."/>
        </authorList>
    </citation>
    <scope>NUCLEOTIDE SEQUENCE [LARGE SCALE GENOMIC DNA]</scope>
    <source>
        <strain evidence="2">DSM 23095</strain>
    </source>
</reference>
<organism evidence="1 2">
    <name type="scientific">Algoriphagus faecimaris</name>
    <dbReference type="NCBI Taxonomy" id="686796"/>
    <lineage>
        <taxon>Bacteria</taxon>
        <taxon>Pseudomonadati</taxon>
        <taxon>Bacteroidota</taxon>
        <taxon>Cytophagia</taxon>
        <taxon>Cytophagales</taxon>
        <taxon>Cyclobacteriaceae</taxon>
        <taxon>Algoriphagus</taxon>
    </lineage>
</organism>
<name>A0A1G6X7P9_9BACT</name>
<dbReference type="STRING" id="686796.SAMN04488104_105222"/>
<dbReference type="AlphaFoldDB" id="A0A1G6X7P9"/>
<protein>
    <submittedName>
        <fullName evidence="1">Uncharacterized protein</fullName>
    </submittedName>
</protein>
<proteinExistence type="predicted"/>
<keyword evidence="2" id="KW-1185">Reference proteome</keyword>
<evidence type="ECO:0000313" key="2">
    <source>
        <dbReference type="Proteomes" id="UP000199060"/>
    </source>
</evidence>
<sequence length="70" mass="7305">MFAFGFLGSIAIATGQSCNITPESGKTYVAGFCIELINICNELPAPPPGESGLPGDCFVEKRVEDPASII</sequence>